<evidence type="ECO:0000313" key="3">
    <source>
        <dbReference type="Proteomes" id="UP001168821"/>
    </source>
</evidence>
<dbReference type="EMBL" id="JALNTZ010000010">
    <property type="protein sequence ID" value="KAJ3639689.1"/>
    <property type="molecule type" value="Genomic_DNA"/>
</dbReference>
<dbReference type="Proteomes" id="UP001168821">
    <property type="component" value="Unassembled WGS sequence"/>
</dbReference>
<proteinExistence type="predicted"/>
<feature type="transmembrane region" description="Helical" evidence="1">
    <location>
        <begin position="6"/>
        <end position="26"/>
    </location>
</feature>
<keyword evidence="3" id="KW-1185">Reference proteome</keyword>
<evidence type="ECO:0000256" key="1">
    <source>
        <dbReference type="SAM" id="Phobius"/>
    </source>
</evidence>
<gene>
    <name evidence="2" type="ORF">Zmor_003033</name>
</gene>
<organism evidence="2 3">
    <name type="scientific">Zophobas morio</name>
    <dbReference type="NCBI Taxonomy" id="2755281"/>
    <lineage>
        <taxon>Eukaryota</taxon>
        <taxon>Metazoa</taxon>
        <taxon>Ecdysozoa</taxon>
        <taxon>Arthropoda</taxon>
        <taxon>Hexapoda</taxon>
        <taxon>Insecta</taxon>
        <taxon>Pterygota</taxon>
        <taxon>Neoptera</taxon>
        <taxon>Endopterygota</taxon>
        <taxon>Coleoptera</taxon>
        <taxon>Polyphaga</taxon>
        <taxon>Cucujiformia</taxon>
        <taxon>Tenebrionidae</taxon>
        <taxon>Zophobas</taxon>
    </lineage>
</organism>
<reference evidence="2" key="1">
    <citation type="journal article" date="2023" name="G3 (Bethesda)">
        <title>Whole genome assemblies of Zophobas morio and Tenebrio molitor.</title>
        <authorList>
            <person name="Kaur S."/>
            <person name="Stinson S.A."/>
            <person name="diCenzo G.C."/>
        </authorList>
    </citation>
    <scope>NUCLEOTIDE SEQUENCE</scope>
    <source>
        <strain evidence="2">QUZm001</strain>
    </source>
</reference>
<keyword evidence="1" id="KW-0812">Transmembrane</keyword>
<dbReference type="AlphaFoldDB" id="A0AA38HRB3"/>
<accession>A0AA38HRB3</accession>
<evidence type="ECO:0000313" key="2">
    <source>
        <dbReference type="EMBL" id="KAJ3639689.1"/>
    </source>
</evidence>
<keyword evidence="1" id="KW-0472">Membrane</keyword>
<protein>
    <submittedName>
        <fullName evidence="2">Uncharacterized protein</fullName>
    </submittedName>
</protein>
<keyword evidence="1" id="KW-1133">Transmembrane helix</keyword>
<name>A0AA38HRB3_9CUCU</name>
<comment type="caution">
    <text evidence="2">The sequence shown here is derived from an EMBL/GenBank/DDBJ whole genome shotgun (WGS) entry which is preliminary data.</text>
</comment>
<sequence>MVLSVLNYAAILCFLSLMLFLAYVLLRYFKSRAKSPKCIHIKTAVIFATSTGVYLRKLKIENSKKKMGKLRRENVKHAIDLYSISCCDVPLQNYNIF</sequence>